<feature type="compositionally biased region" description="Basic and acidic residues" evidence="1">
    <location>
        <begin position="145"/>
        <end position="156"/>
    </location>
</feature>
<name>A0A9Q3CCZ4_9BASI</name>
<keyword evidence="3" id="KW-1185">Reference proteome</keyword>
<dbReference type="AlphaFoldDB" id="A0A9Q3CCZ4"/>
<feature type="region of interest" description="Disordered" evidence="1">
    <location>
        <begin position="102"/>
        <end position="201"/>
    </location>
</feature>
<reference evidence="2" key="1">
    <citation type="submission" date="2021-03" db="EMBL/GenBank/DDBJ databases">
        <title>Draft genome sequence of rust myrtle Austropuccinia psidii MF-1, a brazilian biotype.</title>
        <authorList>
            <person name="Quecine M.C."/>
            <person name="Pachon D.M.R."/>
            <person name="Bonatelli M.L."/>
            <person name="Correr F.H."/>
            <person name="Franceschini L.M."/>
            <person name="Leite T.F."/>
            <person name="Margarido G.R.A."/>
            <person name="Almeida C.A."/>
            <person name="Ferrarezi J.A."/>
            <person name="Labate C.A."/>
        </authorList>
    </citation>
    <scope>NUCLEOTIDE SEQUENCE</scope>
    <source>
        <strain evidence="2">MF-1</strain>
    </source>
</reference>
<evidence type="ECO:0000313" key="2">
    <source>
        <dbReference type="EMBL" id="MBW0480748.1"/>
    </source>
</evidence>
<gene>
    <name evidence="2" type="ORF">O181_020463</name>
</gene>
<dbReference type="Proteomes" id="UP000765509">
    <property type="component" value="Unassembled WGS sequence"/>
</dbReference>
<comment type="caution">
    <text evidence="2">The sequence shown here is derived from an EMBL/GenBank/DDBJ whole genome shotgun (WGS) entry which is preliminary data.</text>
</comment>
<organism evidence="2 3">
    <name type="scientific">Austropuccinia psidii MF-1</name>
    <dbReference type="NCBI Taxonomy" id="1389203"/>
    <lineage>
        <taxon>Eukaryota</taxon>
        <taxon>Fungi</taxon>
        <taxon>Dikarya</taxon>
        <taxon>Basidiomycota</taxon>
        <taxon>Pucciniomycotina</taxon>
        <taxon>Pucciniomycetes</taxon>
        <taxon>Pucciniales</taxon>
        <taxon>Sphaerophragmiaceae</taxon>
        <taxon>Austropuccinia</taxon>
    </lineage>
</organism>
<sequence length="201" mass="22311">MRERSYESIISGSSIEIQTSPAPRGFITKEPFRGPEEVEVTTSSNQMDLDWDLQAINPKDQIVRTEERHKWRIAELPQVPKVNSGNIPVSVQELVYGGKTAGVQTSFKPLDKENELLSSSKEALVPRKDRGPSEGLETHFSQRTSTKDESFVEKPKHFVGGPEEIVGPKEGKQPSGSSSSFQKRESTSNSAKKGQESPKEQ</sequence>
<protein>
    <submittedName>
        <fullName evidence="2">Uncharacterized protein</fullName>
    </submittedName>
</protein>
<accession>A0A9Q3CCZ4</accession>
<feature type="compositionally biased region" description="Polar residues" evidence="1">
    <location>
        <begin position="174"/>
        <end position="192"/>
    </location>
</feature>
<proteinExistence type="predicted"/>
<dbReference type="EMBL" id="AVOT02006094">
    <property type="protein sequence ID" value="MBW0480748.1"/>
    <property type="molecule type" value="Genomic_DNA"/>
</dbReference>
<evidence type="ECO:0000256" key="1">
    <source>
        <dbReference type="SAM" id="MobiDB-lite"/>
    </source>
</evidence>
<evidence type="ECO:0000313" key="3">
    <source>
        <dbReference type="Proteomes" id="UP000765509"/>
    </source>
</evidence>